<name>A0A068PC40_9BACT</name>
<reference evidence="3" key="1">
    <citation type="journal article" date="2014" name="Nat. Chem. Biol.">
        <title>Calyculin biogenesis from a pyrophosphate protoxin produced by a sponge symbiont.</title>
        <authorList>
            <person name="Wakimoto T."/>
            <person name="Egami Y."/>
            <person name="Nakashima Y."/>
            <person name="Wakimoto Y."/>
            <person name="Mori T."/>
            <person name="Awakawa T."/>
            <person name="Ito T."/>
            <person name="Kenmoku H."/>
            <person name="Asakawa Y."/>
            <person name="Piel J."/>
            <person name="Abe I."/>
        </authorList>
    </citation>
    <scope>NUCLEOTIDE SEQUENCE</scope>
</reference>
<accession>A0A068PC40</accession>
<dbReference type="EMBL" id="AB933566">
    <property type="protein sequence ID" value="BAP05587.1"/>
    <property type="molecule type" value="Genomic_DNA"/>
</dbReference>
<dbReference type="GO" id="GO:0004803">
    <property type="term" value="F:transposase activity"/>
    <property type="evidence" value="ECO:0007669"/>
    <property type="project" value="InterPro"/>
</dbReference>
<dbReference type="InterPro" id="IPR051698">
    <property type="entry name" value="Transposase_11-like"/>
</dbReference>
<dbReference type="InterPro" id="IPR032806">
    <property type="entry name" value="YbfD_N"/>
</dbReference>
<proteinExistence type="predicted"/>
<dbReference type="Pfam" id="PF13808">
    <property type="entry name" value="DDE_Tnp_1_assoc"/>
    <property type="match status" value="1"/>
</dbReference>
<dbReference type="GO" id="GO:0003677">
    <property type="term" value="F:DNA binding"/>
    <property type="evidence" value="ECO:0007669"/>
    <property type="project" value="InterPro"/>
</dbReference>
<sequence length="397" mass="44384">MCFSDINPLSETCPMDTPNAIDHMFFYFAKVEDPRRPHATRLHSLEAILLITILGTICGAHNWVEIEQWGQSRRAWLCEFLHLPHGIPSHDTFGRVFALLDPESLHQAFVAWMSALAQLGQEIMALDGKTIRRSLDRADGKGPIHVVSAWASRNELVLAQFKVDAKSNKITALPELLALLNLEGNVVTIDAMGCQVEIARQIIDQGGEYVLSLKENQPNLYEDCVALFTWLKGPHTLDEKIVLGADEQVDGGHGRVETRQVWCTSGLDGVVSCERWPGLRSLVMVEAPRHIGGQDEVEQRYSISSLPGATDTDATRLNGVIRTHWEIENRVHWVLDVAMAEDSNRTRKGESAQNLALIRKLALNLLRRETSVQTGLAAKQKRAGWDHNYLLKILAQT</sequence>
<evidence type="ECO:0000313" key="3">
    <source>
        <dbReference type="EMBL" id="BAP05587.1"/>
    </source>
</evidence>
<evidence type="ECO:0000259" key="2">
    <source>
        <dbReference type="Pfam" id="PF13808"/>
    </source>
</evidence>
<dbReference type="PANTHER" id="PTHR30298">
    <property type="entry name" value="H REPEAT-ASSOCIATED PREDICTED TRANSPOSASE"/>
    <property type="match status" value="1"/>
</dbReference>
<dbReference type="InterPro" id="IPR047647">
    <property type="entry name" value="ISAs1_transpos"/>
</dbReference>
<dbReference type="NCBIfam" id="NF033564">
    <property type="entry name" value="transpos_ISAs1"/>
    <property type="match status" value="1"/>
</dbReference>
<dbReference type="PANTHER" id="PTHR30298:SF0">
    <property type="entry name" value="PROTEIN YBFL-RELATED"/>
    <property type="match status" value="1"/>
</dbReference>
<dbReference type="GO" id="GO:0006313">
    <property type="term" value="P:DNA transposition"/>
    <property type="evidence" value="ECO:0007669"/>
    <property type="project" value="InterPro"/>
</dbReference>
<dbReference type="AlphaFoldDB" id="A0A068PC40"/>
<dbReference type="InterPro" id="IPR002559">
    <property type="entry name" value="Transposase_11"/>
</dbReference>
<feature type="domain" description="Transposase IS4-like" evidence="1">
    <location>
        <begin position="120"/>
        <end position="365"/>
    </location>
</feature>
<evidence type="ECO:0000259" key="1">
    <source>
        <dbReference type="Pfam" id="PF01609"/>
    </source>
</evidence>
<organism evidence="3">
    <name type="scientific">uncultured Candidatus Entotheonella sp</name>
    <dbReference type="NCBI Taxonomy" id="312019"/>
    <lineage>
        <taxon>Bacteria</taxon>
        <taxon>Pseudomonadati</taxon>
        <taxon>Nitrospinota/Tectimicrobiota group</taxon>
        <taxon>Candidatus Tectimicrobiota</taxon>
        <taxon>Candidatus Entotheonellia</taxon>
        <taxon>Candidatus Entotheonellales</taxon>
        <taxon>Candidatus Entotheonellaceae</taxon>
        <taxon>Candidatus Entotheonella</taxon>
        <taxon>environmental samples</taxon>
    </lineage>
</organism>
<feature type="domain" description="H repeat-associated protein N-terminal" evidence="2">
    <location>
        <begin position="27"/>
        <end position="113"/>
    </location>
</feature>
<protein>
    <submittedName>
        <fullName evidence="3">CalK</fullName>
    </submittedName>
</protein>
<dbReference type="Pfam" id="PF01609">
    <property type="entry name" value="DDE_Tnp_1"/>
    <property type="match status" value="1"/>
</dbReference>
<gene>
    <name evidence="3" type="primary">calK</name>
</gene>